<name>D2NTX7_ROTMD</name>
<dbReference type="KEGG" id="rmu:RMDY18_12710"/>
<reference evidence="1 2" key="3">
    <citation type="journal article" date="2010" name="Sequencing">
        <title>Complete Genome Sequence of Rothia mucilaginosa DY-18: A Clinical Isolate with Dense Meshwork-Like Structures from a Persistent Apical Periodontitis Lesion.</title>
        <authorList>
            <person name="Yamane K."/>
            <person name="Nambu T."/>
            <person name="Yamanaka T."/>
            <person name="Mashimo C."/>
            <person name="Sugimori C."/>
            <person name="Leung K.-P."/>
            <person name="Fukushima H."/>
        </authorList>
    </citation>
    <scope>NUCLEOTIDE SEQUENCE [LARGE SCALE GENOMIC DNA]</scope>
    <source>
        <strain evidence="1 2">DY-18</strain>
    </source>
</reference>
<accession>D2NTX7</accession>
<dbReference type="Proteomes" id="UP000001883">
    <property type="component" value="Chromosome"/>
</dbReference>
<dbReference type="HOGENOM" id="CLU_609546_0_0_11"/>
<evidence type="ECO:0000313" key="2">
    <source>
        <dbReference type="Proteomes" id="UP000001883"/>
    </source>
</evidence>
<gene>
    <name evidence="1" type="ordered locus">RMDY18_12710</name>
</gene>
<organism evidence="1 2">
    <name type="scientific">Rothia mucilaginosa (strain DY-18)</name>
    <name type="common">Stomatococcus mucilaginosus</name>
    <dbReference type="NCBI Taxonomy" id="680646"/>
    <lineage>
        <taxon>Bacteria</taxon>
        <taxon>Bacillati</taxon>
        <taxon>Actinomycetota</taxon>
        <taxon>Actinomycetes</taxon>
        <taxon>Micrococcales</taxon>
        <taxon>Micrococcaceae</taxon>
        <taxon>Rothia</taxon>
    </lineage>
</organism>
<proteinExistence type="predicted"/>
<evidence type="ECO:0000313" key="1">
    <source>
        <dbReference type="EMBL" id="BAI65103.1"/>
    </source>
</evidence>
<reference evidence="2" key="1">
    <citation type="submission" date="2009-07" db="EMBL/GenBank/DDBJ databases">
        <title>Complete genome sequence of Rothia mucilaginosa DJ.</title>
        <authorList>
            <person name="Yamane K."/>
            <person name="Nambu T."/>
            <person name="Mashimo C."/>
            <person name="Sugimori C."/>
            <person name="Yamanaka T."/>
            <person name="Leung K."/>
            <person name="Fukushima H."/>
        </authorList>
    </citation>
    <scope>NUCLEOTIDE SEQUENCE [LARGE SCALE GENOMIC DNA]</scope>
    <source>
        <strain evidence="2">DY-18</strain>
    </source>
</reference>
<protein>
    <submittedName>
        <fullName evidence="1">Aerobic-type carbon monoxide dehydrogenase</fullName>
    </submittedName>
</protein>
<reference evidence="1 2" key="2">
    <citation type="journal article" date="2010" name="J Osaka Dent Univ">
        <title>Isolation and identification of Rothia mucilaginosa from persistent apical periodontitis lesions.</title>
        <authorList>
            <person name="Yamane K."/>
            <person name="Yoshida M."/>
            <person name="Fujihira T."/>
            <person name="Baba T."/>
            <person name="Tsuji N."/>
            <person name="Hayashi H."/>
            <person name="Sugimori C."/>
            <person name="Yamanaka T."/>
            <person name="Mashimo C."/>
            <person name="Nambu T."/>
            <person name="Kawai H."/>
            <person name="Fukushima H."/>
        </authorList>
    </citation>
    <scope>NUCLEOTIDE SEQUENCE [LARGE SCALE GENOMIC DNA]</scope>
    <source>
        <strain evidence="1 2">DY-18</strain>
    </source>
</reference>
<sequence length="449" mass="45410">MKTVSQKGGLDELGRNDRLTLREAAGSFGKLSQGGCVAGGCAAHAFLTGEAGEQFAVADEVHHERAGVFEQARVLVGAQNLGGRDTHAVESAGRTLGATDGRLASRRLSDRLHFTGGVLTLNDLVHHGGSRRTGTGDQLGTHAVGVHGGCREGCDGVFVQVAGDGDLGVSVTKRVEQFTHAGRGGDQVAGVQAHAAELFTSEFHAEADCIVHVVGVDEQGGAGAEGTQLRLECFTFAVVQQGEGVGAGTDGVQAVAQTGLQVGGAREACNNGGACSGDGGVFVGAARTHFEAGSVACGCAHAGSSARHGGVKVQDGQQVGFEDACFGEGAFDLHDGGVGEECFAFCVAADVATEGEGFEVGEGFFVDDVAGGEEGEFFIVEAEVCEAFEESAGACEDAVAAACGQAAGEDFEGALTVGCAGGECRLEHGQFVVIGEKRGSSHMFIVVGD</sequence>
<dbReference type="AlphaFoldDB" id="D2NTX7"/>
<dbReference type="EMBL" id="AP011540">
    <property type="protein sequence ID" value="BAI65103.1"/>
    <property type="molecule type" value="Genomic_DNA"/>
</dbReference>
<keyword evidence="2" id="KW-1185">Reference proteome</keyword>